<organism evidence="2 3">
    <name type="scientific">Ammonicoccus fulvus</name>
    <dbReference type="NCBI Taxonomy" id="3138240"/>
    <lineage>
        <taxon>Bacteria</taxon>
        <taxon>Bacillati</taxon>
        <taxon>Actinomycetota</taxon>
        <taxon>Actinomycetes</taxon>
        <taxon>Propionibacteriales</taxon>
        <taxon>Propionibacteriaceae</taxon>
        <taxon>Ammonicoccus</taxon>
    </lineage>
</organism>
<dbReference type="SUPFAM" id="SSF159245">
    <property type="entry name" value="AttH-like"/>
    <property type="match status" value="1"/>
</dbReference>
<dbReference type="InterPro" id="IPR025893">
    <property type="entry name" value="Tocopherol_cyclase"/>
</dbReference>
<dbReference type="PANTHER" id="PTHR35309:SF4">
    <property type="entry name" value="TOCOPHEROL CYCLASE"/>
    <property type="match status" value="1"/>
</dbReference>
<dbReference type="RefSeq" id="WP_425309210.1">
    <property type="nucleotide sequence ID" value="NZ_CP154795.1"/>
</dbReference>
<dbReference type="Proteomes" id="UP001442841">
    <property type="component" value="Chromosome"/>
</dbReference>
<protein>
    <submittedName>
        <fullName evidence="2">Tocopherol cyclase family protein</fullName>
    </submittedName>
</protein>
<dbReference type="PANTHER" id="PTHR35309">
    <property type="match status" value="1"/>
</dbReference>
<gene>
    <name evidence="2" type="ORF">AADG42_10705</name>
</gene>
<feature type="region of interest" description="Disordered" evidence="1">
    <location>
        <begin position="339"/>
        <end position="379"/>
    </location>
</feature>
<evidence type="ECO:0000313" key="3">
    <source>
        <dbReference type="Proteomes" id="UP001442841"/>
    </source>
</evidence>
<dbReference type="Pfam" id="PF14249">
    <property type="entry name" value="Tocopherol_cycl"/>
    <property type="match status" value="1"/>
</dbReference>
<evidence type="ECO:0000313" key="2">
    <source>
        <dbReference type="EMBL" id="XAN07752.1"/>
    </source>
</evidence>
<proteinExistence type="predicted"/>
<keyword evidence="3" id="KW-1185">Reference proteome</keyword>
<name>A0ABZ3FQU4_9ACTN</name>
<accession>A0ABZ3FQU4</accession>
<feature type="compositionally biased region" description="Pro residues" evidence="1">
    <location>
        <begin position="351"/>
        <end position="366"/>
    </location>
</feature>
<feature type="compositionally biased region" description="Basic and acidic residues" evidence="1">
    <location>
        <begin position="370"/>
        <end position="379"/>
    </location>
</feature>
<reference evidence="2 3" key="1">
    <citation type="submission" date="2024-04" db="EMBL/GenBank/DDBJ databases">
        <title>Isolation of an actinomycete strain from pig manure.</title>
        <authorList>
            <person name="Gong T."/>
            <person name="Yu Z."/>
            <person name="An M."/>
            <person name="Wei C."/>
            <person name="Yang W."/>
            <person name="Liu L."/>
        </authorList>
    </citation>
    <scope>NUCLEOTIDE SEQUENCE [LARGE SCALE GENOMIC DNA]</scope>
    <source>
        <strain evidence="2 3">ZF39</strain>
    </source>
</reference>
<sequence length="379" mass="40890">MRSTIADAWKSALDRYRATGADLPFGDPLPWHGVSMEGYFWRLTDPVTGRVVIALVGINTPQNGPTWATVGIAAEPEGLLETAVVADASADGRRFGVRAGESVVVTDRVVRIEVGTSSVAFTVMSPRQWPHRLFGGSSVFQMVPGLNQYWHPWLLGGHANGHVVLDGERIDVDGWQVYAEKNWGRGGFPESWWWGQAQGFAEPEACVAFAGGRITAGPRIGGKPWSTEVTAVVVAIPDGPVIRLGDPLISPVTTTARPGSWTIRGHSSLWRVEIDAEADPNESFVLPVPLVEEGRNTPGDLEHLVGNLHVRVSRLGREVWSGRTTLAALEIGGRDLAEAELARRGGDPRPVRTPTPNPPNPNPPNPNEGQDSHDRPPGS</sequence>
<evidence type="ECO:0000256" key="1">
    <source>
        <dbReference type="SAM" id="MobiDB-lite"/>
    </source>
</evidence>
<feature type="compositionally biased region" description="Basic and acidic residues" evidence="1">
    <location>
        <begin position="339"/>
        <end position="350"/>
    </location>
</feature>
<dbReference type="EMBL" id="CP154795">
    <property type="protein sequence ID" value="XAN07752.1"/>
    <property type="molecule type" value="Genomic_DNA"/>
</dbReference>